<feature type="transmembrane region" description="Helical" evidence="9">
    <location>
        <begin position="271"/>
        <end position="291"/>
    </location>
</feature>
<dbReference type="FunFam" id="1.20.1250.20:FF:000197">
    <property type="entry name" value="Siderophore iron transporter 1"/>
    <property type="match status" value="1"/>
</dbReference>
<dbReference type="EMBL" id="JAGIXG020000062">
    <property type="protein sequence ID" value="KAI6778693.1"/>
    <property type="molecule type" value="Genomic_DNA"/>
</dbReference>
<feature type="transmembrane region" description="Helical" evidence="9">
    <location>
        <begin position="359"/>
        <end position="381"/>
    </location>
</feature>
<protein>
    <recommendedName>
        <fullName evidence="10">Major facilitator superfamily (MFS) profile domain-containing protein</fullName>
    </recommendedName>
</protein>
<feature type="transmembrane region" description="Helical" evidence="9">
    <location>
        <begin position="303"/>
        <end position="320"/>
    </location>
</feature>
<dbReference type="Proteomes" id="UP001055219">
    <property type="component" value="Unassembled WGS sequence"/>
</dbReference>
<feature type="transmembrane region" description="Helical" evidence="9">
    <location>
        <begin position="452"/>
        <end position="471"/>
    </location>
</feature>
<dbReference type="RefSeq" id="XP_051359549.1">
    <property type="nucleotide sequence ID" value="XM_051509464.1"/>
</dbReference>
<feature type="transmembrane region" description="Helical" evidence="9">
    <location>
        <begin position="402"/>
        <end position="420"/>
    </location>
</feature>
<dbReference type="PANTHER" id="PTHR23501:SF87">
    <property type="entry name" value="SIDEROPHORE IRON TRANSPORTER 2"/>
    <property type="match status" value="1"/>
</dbReference>
<feature type="region of interest" description="Disordered" evidence="8">
    <location>
        <begin position="727"/>
        <end position="759"/>
    </location>
</feature>
<keyword evidence="5 9" id="KW-1133">Transmembrane helix</keyword>
<dbReference type="Pfam" id="PF07690">
    <property type="entry name" value="MFS_1"/>
    <property type="match status" value="1"/>
</dbReference>
<feature type="compositionally biased region" description="Polar residues" evidence="8">
    <location>
        <begin position="1"/>
        <end position="10"/>
    </location>
</feature>
<keyword evidence="12" id="KW-1185">Reference proteome</keyword>
<reference evidence="11" key="2">
    <citation type="submission" date="2022-07" db="EMBL/GenBank/DDBJ databases">
        <authorList>
            <person name="Goncalves M.F.M."/>
            <person name="Hilario S."/>
            <person name="Van De Peer Y."/>
            <person name="Esteves A.C."/>
            <person name="Alves A."/>
        </authorList>
    </citation>
    <scope>NUCLEOTIDE SEQUENCE</scope>
    <source>
        <strain evidence="11">MUM 19.33</strain>
    </source>
</reference>
<accession>A0A9P9XVP1</accession>
<dbReference type="OrthoDB" id="4088837at2759"/>
<keyword evidence="3" id="KW-0813">Transport</keyword>
<keyword evidence="4 9" id="KW-0812">Transmembrane</keyword>
<feature type="region of interest" description="Disordered" evidence="8">
    <location>
        <begin position="608"/>
        <end position="643"/>
    </location>
</feature>
<comment type="subcellular location">
    <subcellularLocation>
        <location evidence="1">Membrane</location>
        <topology evidence="1">Multi-pass membrane protein</topology>
    </subcellularLocation>
</comment>
<dbReference type="InterPro" id="IPR036259">
    <property type="entry name" value="MFS_trans_sf"/>
</dbReference>
<feature type="transmembrane region" description="Helical" evidence="9">
    <location>
        <begin position="119"/>
        <end position="140"/>
    </location>
</feature>
<comment type="caution">
    <text evidence="11">The sequence shown here is derived from an EMBL/GenBank/DDBJ whole genome shotgun (WGS) entry which is preliminary data.</text>
</comment>
<feature type="transmembrane region" description="Helical" evidence="9">
    <location>
        <begin position="55"/>
        <end position="73"/>
    </location>
</feature>
<reference evidence="11" key="1">
    <citation type="journal article" date="2021" name="J Fungi (Basel)">
        <title>Genomic and Metabolomic Analyses of the Marine Fungus Emericellopsis cladophorae: Insights into Saltwater Adaptability Mechanisms and Its Biosynthetic Potential.</title>
        <authorList>
            <person name="Goncalves M.F.M."/>
            <person name="Hilario S."/>
            <person name="Van de Peer Y."/>
            <person name="Esteves A.C."/>
            <person name="Alves A."/>
        </authorList>
    </citation>
    <scope>NUCLEOTIDE SEQUENCE</scope>
    <source>
        <strain evidence="11">MUM 19.33</strain>
    </source>
</reference>
<dbReference type="PANTHER" id="PTHR23501">
    <property type="entry name" value="MAJOR FACILITATOR SUPERFAMILY"/>
    <property type="match status" value="1"/>
</dbReference>
<feature type="transmembrane region" description="Helical" evidence="9">
    <location>
        <begin position="491"/>
        <end position="512"/>
    </location>
</feature>
<sequence length="928" mass="100778">MADQQHQSSSRAREQPVTEKTVHEAPVVEDTDSSAQSLQDGVQEIEAISQSWTKVGLGVAYLGIFLMAFVTSLEGQVTGSVTIIVTSSFAQHSLVSTINVVQSVILAIAKPPMAKIADVFGRTEAFCFSVLLFVLGYIVMASSTNVQTFAAAQIFYSAGSTGLQILQQVFVADTTDLSWRAIMSTLPDLPFLVTTWVGVSISDRIRADTGSWRWCYGMFAILLPAAFLPLLTSLVANGLKAKRMGLLPPERHTMQGSPLTVLGNLWRDLDVGGILLLGAGFALILVPCTIAANVSGGWANRDIIAMVSVGAVLVVIYPFWEASSRFAKKHNIQGVPGRIMANTAPHPLTPLYLLKSRTFSAGCVLIFFYFMAFYLSVFPYFQSYLLVVRGLPNQTAVYITQTFTFSSTVSSIIVSIIIKLTHRYKWFVVGGSALYMMGMGLMMHYRTETASLSAIIGSQVLLGFGGGMLNVPAQIGVQASASHQDLGSSTAIFLTIVSIGSAVGSAISGAVWGQNIVPKLNEYLPDAAKENANLIYSDITQALAYPQGSDERIAINRAYQETMTKLLTIAVCVCAPIFVFSLLMSDYHLDEMQQGVRGRVIGGDVGEDSRRIEGAQGGNPYNPKNWFRRRPAPQGPRFSGTRPTNFEREMAAVNGTKKTHKDASPMVVRPLGHVRVACRTLYEGDGALTSVKRTIYGGTLRPQGHVCDCHQLSIRCPTGVAAGIRARNAAADHHHSRSSPDDTQPPWQPPWQCPLLGRSTGPFTPPQNKLAKFSSSPVFTIQSAWGELKPSFMSKPTYTQKQWGTVQTSPTTTKRTSILIDADKSKRIVAACRKNDATVTSMLNGIVFASLYYELKDMDGQPSLSASTAVDQRRFLSSSVGGVDPKRMVNNLVTMVIHEFTEEDVIRLTKNIGTQDPSQGLAYLESVV</sequence>
<keyword evidence="6" id="KW-0406">Ion transport</keyword>
<evidence type="ECO:0000256" key="9">
    <source>
        <dbReference type="SAM" id="Phobius"/>
    </source>
</evidence>
<evidence type="ECO:0000256" key="8">
    <source>
        <dbReference type="SAM" id="MobiDB-lite"/>
    </source>
</evidence>
<feature type="transmembrane region" description="Helical" evidence="9">
    <location>
        <begin position="181"/>
        <end position="202"/>
    </location>
</feature>
<feature type="compositionally biased region" description="Basic and acidic residues" evidence="8">
    <location>
        <begin position="11"/>
        <end position="23"/>
    </location>
</feature>
<evidence type="ECO:0000256" key="3">
    <source>
        <dbReference type="ARBA" id="ARBA00022448"/>
    </source>
</evidence>
<dbReference type="GeneID" id="75834108"/>
<feature type="transmembrane region" description="Helical" evidence="9">
    <location>
        <begin position="214"/>
        <end position="236"/>
    </location>
</feature>
<feature type="region of interest" description="Disordered" evidence="8">
    <location>
        <begin position="1"/>
        <end position="35"/>
    </location>
</feature>
<evidence type="ECO:0000313" key="12">
    <source>
        <dbReference type="Proteomes" id="UP001055219"/>
    </source>
</evidence>
<feature type="transmembrane region" description="Helical" evidence="9">
    <location>
        <begin position="566"/>
        <end position="584"/>
    </location>
</feature>
<evidence type="ECO:0000256" key="5">
    <source>
        <dbReference type="ARBA" id="ARBA00022989"/>
    </source>
</evidence>
<dbReference type="Gene3D" id="1.20.1250.20">
    <property type="entry name" value="MFS general substrate transporter like domains"/>
    <property type="match status" value="2"/>
</dbReference>
<dbReference type="GO" id="GO:0005886">
    <property type="term" value="C:plasma membrane"/>
    <property type="evidence" value="ECO:0007669"/>
    <property type="project" value="TreeGrafter"/>
</dbReference>
<dbReference type="InterPro" id="IPR020846">
    <property type="entry name" value="MFS_dom"/>
</dbReference>
<evidence type="ECO:0000256" key="1">
    <source>
        <dbReference type="ARBA" id="ARBA00004141"/>
    </source>
</evidence>
<name>A0A9P9XVP1_9HYPO</name>
<dbReference type="InterPro" id="IPR011701">
    <property type="entry name" value="MFS"/>
</dbReference>
<evidence type="ECO:0000256" key="6">
    <source>
        <dbReference type="ARBA" id="ARBA00023065"/>
    </source>
</evidence>
<dbReference type="GO" id="GO:0015343">
    <property type="term" value="F:siderophore-iron transmembrane transporter activity"/>
    <property type="evidence" value="ECO:0007669"/>
    <property type="project" value="TreeGrafter"/>
</dbReference>
<proteinExistence type="inferred from homology"/>
<evidence type="ECO:0000259" key="10">
    <source>
        <dbReference type="PROSITE" id="PS50850"/>
    </source>
</evidence>
<dbReference type="SUPFAM" id="SSF103473">
    <property type="entry name" value="MFS general substrate transporter"/>
    <property type="match status" value="1"/>
</dbReference>
<evidence type="ECO:0000256" key="2">
    <source>
        <dbReference type="ARBA" id="ARBA00008335"/>
    </source>
</evidence>
<evidence type="ECO:0000256" key="4">
    <source>
        <dbReference type="ARBA" id="ARBA00022692"/>
    </source>
</evidence>
<dbReference type="PROSITE" id="PS50850">
    <property type="entry name" value="MFS"/>
    <property type="match status" value="1"/>
</dbReference>
<organism evidence="11 12">
    <name type="scientific">Emericellopsis cladophorae</name>
    <dbReference type="NCBI Taxonomy" id="2686198"/>
    <lineage>
        <taxon>Eukaryota</taxon>
        <taxon>Fungi</taxon>
        <taxon>Dikarya</taxon>
        <taxon>Ascomycota</taxon>
        <taxon>Pezizomycotina</taxon>
        <taxon>Sordariomycetes</taxon>
        <taxon>Hypocreomycetidae</taxon>
        <taxon>Hypocreales</taxon>
        <taxon>Bionectriaceae</taxon>
        <taxon>Emericellopsis</taxon>
    </lineage>
</organism>
<feature type="domain" description="Major facilitator superfamily (MFS) profile" evidence="10">
    <location>
        <begin position="56"/>
        <end position="587"/>
    </location>
</feature>
<gene>
    <name evidence="11" type="ORF">J7T54_007634</name>
</gene>
<keyword evidence="7 9" id="KW-0472">Membrane</keyword>
<evidence type="ECO:0000313" key="11">
    <source>
        <dbReference type="EMBL" id="KAI6778693.1"/>
    </source>
</evidence>
<dbReference type="AlphaFoldDB" id="A0A9P9XVP1"/>
<evidence type="ECO:0000256" key="7">
    <source>
        <dbReference type="ARBA" id="ARBA00023136"/>
    </source>
</evidence>
<comment type="similarity">
    <text evidence="2">Belongs to the major facilitator superfamily.</text>
</comment>